<evidence type="ECO:0000313" key="7">
    <source>
        <dbReference type="Proteomes" id="UP001558534"/>
    </source>
</evidence>
<keyword evidence="5" id="KW-0460">Magnesium</keyword>
<dbReference type="CDD" id="cd01641">
    <property type="entry name" value="Bacterial_IMPase_like_1"/>
    <property type="match status" value="1"/>
</dbReference>
<organism evidence="6 7">
    <name type="scientific">Lysinibacillus xylanilyticus</name>
    <dbReference type="NCBI Taxonomy" id="582475"/>
    <lineage>
        <taxon>Bacteria</taxon>
        <taxon>Bacillati</taxon>
        <taxon>Bacillota</taxon>
        <taxon>Bacilli</taxon>
        <taxon>Bacillales</taxon>
        <taxon>Bacillaceae</taxon>
        <taxon>Lysinibacillus</taxon>
    </lineage>
</organism>
<keyword evidence="3" id="KW-0479">Metal-binding</keyword>
<keyword evidence="4" id="KW-0378">Hydrolase</keyword>
<dbReference type="Proteomes" id="UP001558534">
    <property type="component" value="Unassembled WGS sequence"/>
</dbReference>
<evidence type="ECO:0000313" key="6">
    <source>
        <dbReference type="EMBL" id="MEX3748010.1"/>
    </source>
</evidence>
<dbReference type="EMBL" id="JBFRHK010000022">
    <property type="protein sequence ID" value="MEX3748010.1"/>
    <property type="molecule type" value="Genomic_DNA"/>
</dbReference>
<dbReference type="SUPFAM" id="SSF56655">
    <property type="entry name" value="Carbohydrate phosphatase"/>
    <property type="match status" value="1"/>
</dbReference>
<dbReference type="PANTHER" id="PTHR43200:SF6">
    <property type="entry name" value="3'(2'),5'-BISPHOSPHATE NUCLEOTIDASE"/>
    <property type="match status" value="1"/>
</dbReference>
<protein>
    <submittedName>
        <fullName evidence="6">Inositol monophosphatase family protein</fullName>
    </submittedName>
</protein>
<evidence type="ECO:0000256" key="1">
    <source>
        <dbReference type="ARBA" id="ARBA00001946"/>
    </source>
</evidence>
<dbReference type="InterPro" id="IPR000760">
    <property type="entry name" value="Inositol_monophosphatase-like"/>
</dbReference>
<evidence type="ECO:0000256" key="5">
    <source>
        <dbReference type="ARBA" id="ARBA00022842"/>
    </source>
</evidence>
<comment type="caution">
    <text evidence="6">The sequence shown here is derived from an EMBL/GenBank/DDBJ whole genome shotgun (WGS) entry which is preliminary data.</text>
</comment>
<dbReference type="PRINTS" id="PR00377">
    <property type="entry name" value="IMPHPHTASES"/>
</dbReference>
<dbReference type="InterPro" id="IPR051090">
    <property type="entry name" value="Inositol_monoP_superfamily"/>
</dbReference>
<comment type="similarity">
    <text evidence="2">Belongs to the inositol monophosphatase superfamily.</text>
</comment>
<evidence type="ECO:0000256" key="3">
    <source>
        <dbReference type="ARBA" id="ARBA00022723"/>
    </source>
</evidence>
<reference evidence="6 7" key="1">
    <citation type="submission" date="2024-07" db="EMBL/GenBank/DDBJ databases">
        <title>Characterization of a bacterium isolated from hydrolysated instant sea cucumber by whole-genome sequencing and metabolomics.</title>
        <authorList>
            <person name="Luo X."/>
            <person name="Zhang Z."/>
            <person name="Zheng Z."/>
            <person name="Zhang W."/>
            <person name="Ming T."/>
            <person name="Jiao L."/>
            <person name="Su X."/>
            <person name="Kong F."/>
            <person name="Xu J."/>
        </authorList>
    </citation>
    <scope>NUCLEOTIDE SEQUENCE [LARGE SCALE GENOMIC DNA]</scope>
    <source>
        <strain evidence="6 7">XL-2024</strain>
    </source>
</reference>
<dbReference type="Pfam" id="PF00459">
    <property type="entry name" value="Inositol_P"/>
    <property type="match status" value="1"/>
</dbReference>
<accession>A0ABV3W498</accession>
<dbReference type="Gene3D" id="3.30.540.10">
    <property type="entry name" value="Fructose-1,6-Bisphosphatase, subunit A, domain 1"/>
    <property type="match status" value="1"/>
</dbReference>
<sequence>MEDYTEFIDVAQKAADISRKTLNLHRENYLYGHFDFETKEDASPVTEIDRKVEQQIREVIQEMCPTHGILGEEYGTDSKDQEFVWVIDPIDGTKQFIAGIPVYGTLIALCHHGVPVLGVIDIPAVKERWLGIKGQQTTLNGRKVSTRARKKLSEALMSSSNTEPVLPEHRLGYEKMIETTKWRVYGSACYAYACLASGKLDVSIDSGGMREVDYCALVPIIEGAGGVITDWAGDPLTIHSGTTVVAAGDADLHAQTLAILSQYL</sequence>
<dbReference type="PANTHER" id="PTHR43200">
    <property type="entry name" value="PHOSPHATASE"/>
    <property type="match status" value="1"/>
</dbReference>
<keyword evidence="7" id="KW-1185">Reference proteome</keyword>
<gene>
    <name evidence="6" type="ORF">AB1300_23290</name>
</gene>
<dbReference type="RefSeq" id="WP_368638443.1">
    <property type="nucleotide sequence ID" value="NZ_JBFRHK010000022.1"/>
</dbReference>
<dbReference type="Gene3D" id="3.40.190.80">
    <property type="match status" value="1"/>
</dbReference>
<evidence type="ECO:0000256" key="2">
    <source>
        <dbReference type="ARBA" id="ARBA00009759"/>
    </source>
</evidence>
<evidence type="ECO:0000256" key="4">
    <source>
        <dbReference type="ARBA" id="ARBA00022801"/>
    </source>
</evidence>
<comment type="cofactor">
    <cofactor evidence="1">
        <name>Mg(2+)</name>
        <dbReference type="ChEBI" id="CHEBI:18420"/>
    </cofactor>
</comment>
<proteinExistence type="inferred from homology"/>
<name>A0ABV3W498_9BACI</name>